<evidence type="ECO:0000256" key="2">
    <source>
        <dbReference type="ARBA" id="ARBA00022448"/>
    </source>
</evidence>
<dbReference type="InterPro" id="IPR027417">
    <property type="entry name" value="P-loop_NTPase"/>
</dbReference>
<dbReference type="GO" id="GO:0015833">
    <property type="term" value="P:peptide transport"/>
    <property type="evidence" value="ECO:0007669"/>
    <property type="project" value="InterPro"/>
</dbReference>
<reference evidence="6" key="1">
    <citation type="submission" date="2020-02" db="EMBL/GenBank/DDBJ databases">
        <authorList>
            <person name="Meier V. D."/>
        </authorList>
    </citation>
    <scope>NUCLEOTIDE SEQUENCE</scope>
    <source>
        <strain evidence="6">AVDCRST_MAG79</strain>
    </source>
</reference>
<gene>
    <name evidence="6" type="ORF">AVDCRST_MAG79-2121</name>
</gene>
<evidence type="ECO:0000259" key="5">
    <source>
        <dbReference type="PROSITE" id="PS50893"/>
    </source>
</evidence>
<evidence type="ECO:0000256" key="1">
    <source>
        <dbReference type="ARBA" id="ARBA00005417"/>
    </source>
</evidence>
<accession>A0A6J4UBI8</accession>
<evidence type="ECO:0000256" key="4">
    <source>
        <dbReference type="ARBA" id="ARBA00022840"/>
    </source>
</evidence>
<dbReference type="InterPro" id="IPR017871">
    <property type="entry name" value="ABC_transporter-like_CS"/>
</dbReference>
<dbReference type="PROSITE" id="PS50893">
    <property type="entry name" value="ABC_TRANSPORTER_2"/>
    <property type="match status" value="1"/>
</dbReference>
<comment type="similarity">
    <text evidence="1">Belongs to the ABC transporter superfamily.</text>
</comment>
<dbReference type="PANTHER" id="PTHR43776">
    <property type="entry name" value="TRANSPORT ATP-BINDING PROTEIN"/>
    <property type="match status" value="1"/>
</dbReference>
<dbReference type="InterPro" id="IPR003439">
    <property type="entry name" value="ABC_transporter-like_ATP-bd"/>
</dbReference>
<protein>
    <submittedName>
        <fullName evidence="6">Oligopeptide transport ATP-binding protein OppD</fullName>
    </submittedName>
</protein>
<keyword evidence="3" id="KW-0547">Nucleotide-binding</keyword>
<name>A0A6J4UBI8_9ACTN</name>
<dbReference type="Gene3D" id="3.40.50.300">
    <property type="entry name" value="P-loop containing nucleotide triphosphate hydrolases"/>
    <property type="match status" value="1"/>
</dbReference>
<dbReference type="SMART" id="SM00382">
    <property type="entry name" value="AAA"/>
    <property type="match status" value="1"/>
</dbReference>
<dbReference type="PROSITE" id="PS00211">
    <property type="entry name" value="ABC_TRANSPORTER_1"/>
    <property type="match status" value="1"/>
</dbReference>
<dbReference type="InterPro" id="IPR003593">
    <property type="entry name" value="AAA+_ATPase"/>
</dbReference>
<dbReference type="CDD" id="cd03257">
    <property type="entry name" value="ABC_NikE_OppD_transporters"/>
    <property type="match status" value="1"/>
</dbReference>
<proteinExistence type="inferred from homology"/>
<dbReference type="Pfam" id="PF08352">
    <property type="entry name" value="oligo_HPY"/>
    <property type="match status" value="1"/>
</dbReference>
<evidence type="ECO:0000256" key="3">
    <source>
        <dbReference type="ARBA" id="ARBA00022741"/>
    </source>
</evidence>
<organism evidence="6">
    <name type="scientific">uncultured Thermoleophilia bacterium</name>
    <dbReference type="NCBI Taxonomy" id="1497501"/>
    <lineage>
        <taxon>Bacteria</taxon>
        <taxon>Bacillati</taxon>
        <taxon>Actinomycetota</taxon>
        <taxon>Thermoleophilia</taxon>
        <taxon>environmental samples</taxon>
    </lineage>
</organism>
<dbReference type="Pfam" id="PF00005">
    <property type="entry name" value="ABC_tran"/>
    <property type="match status" value="1"/>
</dbReference>
<keyword evidence="4 6" id="KW-0067">ATP-binding</keyword>
<dbReference type="InterPro" id="IPR013563">
    <property type="entry name" value="Oligopep_ABC_C"/>
</dbReference>
<dbReference type="EMBL" id="CADCWC010000316">
    <property type="protein sequence ID" value="CAA9543986.1"/>
    <property type="molecule type" value="Genomic_DNA"/>
</dbReference>
<sequence length="343" mass="36186">MSEAAAAGGAARPEGGALLEVRDLSVDYGPNRAVHHVDLDVPAGPYGVGLIGESGSGKTTIARAVLRLQPVAGGTVRFDGQDVGALRGAALRAYRRSLQIVFQDGDAALDPRLRAGASVGEALRAHGLASRAERPARARALLEQVGLDPDLADRFPHQLSGGQRQRVVIARALAVDPLLVVLDEPTSALDVTVQARILELIRRLRDERGLAYLLISHNLAVVERLCEDAIVLYAGRVVERGPTHRVLAAPAHPYTQALRLSVPELGRPAPARTTVPTAGVSSGRGCPFAPRCPLALDRCRVEMPPLVEIGGGQAVACHRPDDAAALWRTRTAADASPAVPAHR</sequence>
<keyword evidence="2" id="KW-0813">Transport</keyword>
<evidence type="ECO:0000313" key="6">
    <source>
        <dbReference type="EMBL" id="CAA9543986.1"/>
    </source>
</evidence>
<dbReference type="NCBIfam" id="TIGR01727">
    <property type="entry name" value="oligo_HPY"/>
    <property type="match status" value="1"/>
</dbReference>
<dbReference type="GO" id="GO:0016887">
    <property type="term" value="F:ATP hydrolysis activity"/>
    <property type="evidence" value="ECO:0007669"/>
    <property type="project" value="InterPro"/>
</dbReference>
<dbReference type="InterPro" id="IPR050319">
    <property type="entry name" value="ABC_transp_ATP-bind"/>
</dbReference>
<feature type="domain" description="ABC transporter" evidence="5">
    <location>
        <begin position="19"/>
        <end position="259"/>
    </location>
</feature>
<dbReference type="SUPFAM" id="SSF52540">
    <property type="entry name" value="P-loop containing nucleoside triphosphate hydrolases"/>
    <property type="match status" value="1"/>
</dbReference>
<dbReference type="PANTHER" id="PTHR43776:SF7">
    <property type="entry name" value="D,D-DIPEPTIDE TRANSPORT ATP-BINDING PROTEIN DDPF-RELATED"/>
    <property type="match status" value="1"/>
</dbReference>
<dbReference type="GO" id="GO:0005524">
    <property type="term" value="F:ATP binding"/>
    <property type="evidence" value="ECO:0007669"/>
    <property type="project" value="UniProtKB-KW"/>
</dbReference>
<dbReference type="AlphaFoldDB" id="A0A6J4UBI8"/>
<dbReference type="GO" id="GO:0055085">
    <property type="term" value="P:transmembrane transport"/>
    <property type="evidence" value="ECO:0007669"/>
    <property type="project" value="UniProtKB-ARBA"/>
</dbReference>